<gene>
    <name evidence="6" type="ORF">C667_18931</name>
</gene>
<reference evidence="6 7" key="1">
    <citation type="submission" date="2012-09" db="EMBL/GenBank/DDBJ databases">
        <title>Draft Genome Sequences of 6 Strains from Genus Thauera.</title>
        <authorList>
            <person name="Liu B."/>
            <person name="Shapleigh J.P."/>
            <person name="Frostegard A.H."/>
        </authorList>
    </citation>
    <scope>NUCLEOTIDE SEQUENCE [LARGE SCALE GENOMIC DNA]</scope>
    <source>
        <strain evidence="6 7">B4P</strain>
    </source>
</reference>
<comment type="similarity">
    <text evidence="2 4">Belongs to the pyridoxal phosphate-binding protein YggS/PROSC family.</text>
</comment>
<comment type="caution">
    <text evidence="6">The sequence shown here is derived from an EMBL/GenBank/DDBJ whole genome shotgun (WGS) entry which is preliminary data.</text>
</comment>
<dbReference type="Pfam" id="PF01168">
    <property type="entry name" value="Ala_racemase_N"/>
    <property type="match status" value="1"/>
</dbReference>
<sequence>MTTIAARLDAVRARIAAAARRAGRDPADVTLLAVSKTWPAEAVREAAAAGQRAFGENYVQEGVDKAEALRALGLEWHFIGPLQSNKTRPVANAFDWVHGIDRLKIAERLSAQRDVHLPPLNVCIQVNVSGEDSKSGVAPDEVAALAQAVAGLPGLRLRGLMCIPEPTEDTALLRARFAVLRRLRDELVAAGLALDTLSMGMSHDIEPAIAEGATIVRVGTAIFGERVKPVSTPVSAGSA</sequence>
<proteinExistence type="inferred from homology"/>
<dbReference type="OrthoDB" id="9804072at2"/>
<evidence type="ECO:0000256" key="1">
    <source>
        <dbReference type="ARBA" id="ARBA00022898"/>
    </source>
</evidence>
<dbReference type="CDD" id="cd06824">
    <property type="entry name" value="PLPDE_III_Yggs_like"/>
    <property type="match status" value="1"/>
</dbReference>
<dbReference type="GO" id="GO:0030170">
    <property type="term" value="F:pyridoxal phosphate binding"/>
    <property type="evidence" value="ECO:0007669"/>
    <property type="project" value="UniProtKB-UniRule"/>
</dbReference>
<keyword evidence="7" id="KW-1185">Reference proteome</keyword>
<name>N6ZLN7_9RHOO</name>
<evidence type="ECO:0000256" key="2">
    <source>
        <dbReference type="HAMAP-Rule" id="MF_02087"/>
    </source>
</evidence>
<dbReference type="EMBL" id="AMXF01000216">
    <property type="protein sequence ID" value="ENO95457.1"/>
    <property type="molecule type" value="Genomic_DNA"/>
</dbReference>
<dbReference type="SUPFAM" id="SSF51419">
    <property type="entry name" value="PLP-binding barrel"/>
    <property type="match status" value="1"/>
</dbReference>
<dbReference type="PROSITE" id="PS01211">
    <property type="entry name" value="UPF0001"/>
    <property type="match status" value="1"/>
</dbReference>
<dbReference type="PIRSF" id="PIRSF004848">
    <property type="entry name" value="YBL036c_PLPDEIII"/>
    <property type="match status" value="1"/>
</dbReference>
<dbReference type="PANTHER" id="PTHR10146:SF14">
    <property type="entry name" value="PYRIDOXAL PHOSPHATE HOMEOSTASIS PROTEIN"/>
    <property type="match status" value="1"/>
</dbReference>
<organism evidence="6 7">
    <name type="scientific">Thauera phenylacetica B4P</name>
    <dbReference type="NCBI Taxonomy" id="1234382"/>
    <lineage>
        <taxon>Bacteria</taxon>
        <taxon>Pseudomonadati</taxon>
        <taxon>Pseudomonadota</taxon>
        <taxon>Betaproteobacteria</taxon>
        <taxon>Rhodocyclales</taxon>
        <taxon>Zoogloeaceae</taxon>
        <taxon>Thauera</taxon>
    </lineage>
</organism>
<evidence type="ECO:0000256" key="3">
    <source>
        <dbReference type="PIRSR" id="PIRSR004848-1"/>
    </source>
</evidence>
<protein>
    <recommendedName>
        <fullName evidence="2">Pyridoxal phosphate homeostasis protein</fullName>
        <shortName evidence="2">PLP homeostasis protein</shortName>
    </recommendedName>
</protein>
<comment type="function">
    <text evidence="2">Pyridoxal 5'-phosphate (PLP)-binding protein, which is involved in PLP homeostasis.</text>
</comment>
<keyword evidence="1 2" id="KW-0663">Pyridoxal phosphate</keyword>
<dbReference type="InterPro" id="IPR011078">
    <property type="entry name" value="PyrdxlP_homeostasis"/>
</dbReference>
<dbReference type="HAMAP" id="MF_02087">
    <property type="entry name" value="PLP_homeostasis"/>
    <property type="match status" value="1"/>
</dbReference>
<dbReference type="FunFam" id="3.20.20.10:FF:000018">
    <property type="entry name" value="Pyridoxal phosphate homeostasis protein"/>
    <property type="match status" value="1"/>
</dbReference>
<dbReference type="InterPro" id="IPR029066">
    <property type="entry name" value="PLP-binding_barrel"/>
</dbReference>
<feature type="domain" description="Alanine racemase N-terminal" evidence="5">
    <location>
        <begin position="8"/>
        <end position="226"/>
    </location>
</feature>
<comment type="cofactor">
    <cofactor evidence="3">
        <name>pyridoxal 5'-phosphate</name>
        <dbReference type="ChEBI" id="CHEBI:597326"/>
    </cofactor>
</comment>
<evidence type="ECO:0000313" key="6">
    <source>
        <dbReference type="EMBL" id="ENO95457.1"/>
    </source>
</evidence>
<dbReference type="PANTHER" id="PTHR10146">
    <property type="entry name" value="PROLINE SYNTHETASE CO-TRANSCRIBED BACTERIAL HOMOLOG PROTEIN"/>
    <property type="match status" value="1"/>
</dbReference>
<evidence type="ECO:0000313" key="7">
    <source>
        <dbReference type="Proteomes" id="UP000013047"/>
    </source>
</evidence>
<dbReference type="RefSeq" id="WP_004375407.1">
    <property type="nucleotide sequence ID" value="NZ_AMXF01000216.1"/>
</dbReference>
<dbReference type="Gene3D" id="3.20.20.10">
    <property type="entry name" value="Alanine racemase"/>
    <property type="match status" value="1"/>
</dbReference>
<dbReference type="NCBIfam" id="TIGR00044">
    <property type="entry name" value="YggS family pyridoxal phosphate-dependent enzyme"/>
    <property type="match status" value="1"/>
</dbReference>
<accession>N6ZLN7</accession>
<evidence type="ECO:0000256" key="4">
    <source>
        <dbReference type="RuleBase" id="RU004514"/>
    </source>
</evidence>
<dbReference type="AlphaFoldDB" id="N6ZLN7"/>
<evidence type="ECO:0000259" key="5">
    <source>
        <dbReference type="Pfam" id="PF01168"/>
    </source>
</evidence>
<dbReference type="Proteomes" id="UP000013047">
    <property type="component" value="Unassembled WGS sequence"/>
</dbReference>
<dbReference type="InterPro" id="IPR001608">
    <property type="entry name" value="Ala_racemase_N"/>
</dbReference>
<feature type="modified residue" description="N6-(pyridoxal phosphate)lysine" evidence="2 3">
    <location>
        <position position="36"/>
    </location>
</feature>